<feature type="coiled-coil region" evidence="7">
    <location>
        <begin position="182"/>
        <end position="240"/>
    </location>
</feature>
<proteinExistence type="predicted"/>
<dbReference type="PANTHER" id="PTHR14432">
    <property type="entry name" value="PROSAPIP2 PROTEIN/5-AZACYTIDINE INDUCED GENE 2"/>
    <property type="match status" value="1"/>
</dbReference>
<feature type="region of interest" description="Disordered" evidence="8">
    <location>
        <begin position="407"/>
        <end position="516"/>
    </location>
</feature>
<dbReference type="CTD" id="9755"/>
<evidence type="ECO:0000256" key="1">
    <source>
        <dbReference type="ARBA" id="ARBA00022553"/>
    </source>
</evidence>
<dbReference type="InterPro" id="IPR051891">
    <property type="entry name" value="TBK1-IKBKE_adapters"/>
</dbReference>
<dbReference type="GO" id="GO:0016301">
    <property type="term" value="F:kinase activity"/>
    <property type="evidence" value="ECO:0007669"/>
    <property type="project" value="UniProtKB-KW"/>
</dbReference>
<name>A0A1U7QC75_MESAU</name>
<evidence type="ECO:0000313" key="11">
    <source>
        <dbReference type="RefSeq" id="XP_005075962.2"/>
    </source>
</evidence>
<dbReference type="OrthoDB" id="8796075at2759"/>
<dbReference type="Proteomes" id="UP000886700">
    <property type="component" value="Unplaced"/>
</dbReference>
<evidence type="ECO:0000256" key="5">
    <source>
        <dbReference type="ARBA" id="ARBA00023054"/>
    </source>
</evidence>
<keyword evidence="2" id="KW-0479">Metal-binding</keyword>
<dbReference type="GO" id="GO:0005737">
    <property type="term" value="C:cytoplasm"/>
    <property type="evidence" value="ECO:0007669"/>
    <property type="project" value="TreeGrafter"/>
</dbReference>
<feature type="domain" description="UBZ1-type" evidence="9">
    <location>
        <begin position="660"/>
        <end position="686"/>
    </location>
</feature>
<reference evidence="11" key="1">
    <citation type="submission" date="2025-08" db="UniProtKB">
        <authorList>
            <consortium name="RefSeq"/>
        </authorList>
    </citation>
    <scope>IDENTIFICATION</scope>
    <source>
        <tissue evidence="11">Liver</tissue>
    </source>
</reference>
<dbReference type="GeneID" id="101835430"/>
<keyword evidence="4" id="KW-0862">Zinc</keyword>
<feature type="coiled-coil region" evidence="7">
    <location>
        <begin position="127"/>
        <end position="154"/>
    </location>
</feature>
<evidence type="ECO:0000259" key="9">
    <source>
        <dbReference type="PROSITE" id="PS51905"/>
    </source>
</evidence>
<evidence type="ECO:0000256" key="7">
    <source>
        <dbReference type="SAM" id="Coils"/>
    </source>
</evidence>
<evidence type="ECO:0000256" key="6">
    <source>
        <dbReference type="PROSITE-ProRule" id="PRU01253"/>
    </source>
</evidence>
<feature type="compositionally biased region" description="Pro residues" evidence="8">
    <location>
        <begin position="495"/>
        <end position="512"/>
    </location>
</feature>
<protein>
    <submittedName>
        <fullName evidence="11">TANK-binding kinase 1-binding protein 1 isoform X1</fullName>
    </submittedName>
</protein>
<feature type="coiled-coil region" evidence="7">
    <location>
        <begin position="299"/>
        <end position="354"/>
    </location>
</feature>
<keyword evidence="11" id="KW-0808">Transferase</keyword>
<keyword evidence="1" id="KW-0597">Phosphoprotein</keyword>
<gene>
    <name evidence="11" type="primary">Tbkbp1</name>
</gene>
<dbReference type="InterPro" id="IPR024581">
    <property type="entry name" value="TBD"/>
</dbReference>
<evidence type="ECO:0000256" key="3">
    <source>
        <dbReference type="ARBA" id="ARBA00022771"/>
    </source>
</evidence>
<sequence length="692" mass="75565">MRSIWVHFLPLHAVTAEGRCHLLRERMVGGVWASGLPTEALRLLQGPQTSMGSSGQAQGSPLHAVPALSGGPVWAEALIMESMFEDDISILTQEALGPSEVWLDGPGDASLGGDMCSASHFALITAYGDIKERLGGLERENATLRRRLKVYEIKYPLITDFGEEHGFPLYEIKDGSLLEVEKVSLQQRLNQFQHELQKNKEQEEQLGEMIQAYEKLCVEKNDLETELGEMRALVETHLRQICGLEQQLQQQQGLRDAAFPSLSPPPAPATPCPDLDLHYLALRGGPALGHAGWPGPAAVSVSELERRQLEEALEAAQGEARGAQLREEQLQAECERLQGELKQLQETRAQDLASNQSECDMAWVKRVGDDQVNLALAYTELTEELGRLRELSSLQGRILRTLLQEQARNAGQRHSPLSQRHSPAPTCPSPSPPARPPPCAPCQSPAAQRRSPVPPCPSPQQRRSPASPSCPSPVPQRRSPVPPSCQSPSPQRRSPVPPSCPTPQPRPPPPPGERTLAERAYAKPPSHHAKAGFQGRRSYSELAEGATYAGASPAWLQAEAATLPKPRAYGGELYGPGRPLSPRRAFEGIRLRFEKQPSEEEEWAMPASPPSPEAGTIRCASFCAGFPIPESPAANAYAHAEHAQSWPSINLLMETVGSDIRSCPLCQLGFPVGYPDDALIKHIDSHLENSKI</sequence>
<keyword evidence="3 6" id="KW-0863">Zinc-finger</keyword>
<feature type="compositionally biased region" description="Pro residues" evidence="8">
    <location>
        <begin position="468"/>
        <end position="485"/>
    </location>
</feature>
<feature type="compositionally biased region" description="Low complexity" evidence="8">
    <location>
        <begin position="441"/>
        <end position="451"/>
    </location>
</feature>
<keyword evidence="10" id="KW-1185">Reference proteome</keyword>
<dbReference type="GO" id="GO:0008270">
    <property type="term" value="F:zinc ion binding"/>
    <property type="evidence" value="ECO:0007669"/>
    <property type="project" value="UniProtKB-KW"/>
</dbReference>
<dbReference type="PROSITE" id="PS51905">
    <property type="entry name" value="ZF_UBZ1"/>
    <property type="match status" value="1"/>
</dbReference>
<feature type="compositionally biased region" description="Pro residues" evidence="8">
    <location>
        <begin position="425"/>
        <end position="440"/>
    </location>
</feature>
<keyword evidence="5 7" id="KW-0175">Coiled coil</keyword>
<evidence type="ECO:0000256" key="4">
    <source>
        <dbReference type="ARBA" id="ARBA00022833"/>
    </source>
</evidence>
<keyword evidence="11" id="KW-0418">Kinase</keyword>
<dbReference type="Pfam" id="PF12845">
    <property type="entry name" value="TBD"/>
    <property type="match status" value="1"/>
</dbReference>
<accession>A0A1U7QC75</accession>
<dbReference type="PANTHER" id="PTHR14432:SF2">
    <property type="entry name" value="TANK-BINDING KINASE 1-BINDING PROTEIN 1"/>
    <property type="match status" value="1"/>
</dbReference>
<dbReference type="InterPro" id="IPR041641">
    <property type="entry name" value="CALCOCO1/2_Zn_UBZ1"/>
</dbReference>
<dbReference type="AlphaFoldDB" id="A0A1U7QC75"/>
<organism evidence="10 11">
    <name type="scientific">Mesocricetus auratus</name>
    <name type="common">Golden hamster</name>
    <dbReference type="NCBI Taxonomy" id="10036"/>
    <lineage>
        <taxon>Eukaryota</taxon>
        <taxon>Metazoa</taxon>
        <taxon>Chordata</taxon>
        <taxon>Craniata</taxon>
        <taxon>Vertebrata</taxon>
        <taxon>Euteleostomi</taxon>
        <taxon>Mammalia</taxon>
        <taxon>Eutheria</taxon>
        <taxon>Euarchontoglires</taxon>
        <taxon>Glires</taxon>
        <taxon>Rodentia</taxon>
        <taxon>Myomorpha</taxon>
        <taxon>Muroidea</taxon>
        <taxon>Cricetidae</taxon>
        <taxon>Cricetinae</taxon>
        <taxon>Mesocricetus</taxon>
    </lineage>
</organism>
<evidence type="ECO:0000256" key="2">
    <source>
        <dbReference type="ARBA" id="ARBA00022723"/>
    </source>
</evidence>
<evidence type="ECO:0000256" key="8">
    <source>
        <dbReference type="SAM" id="MobiDB-lite"/>
    </source>
</evidence>
<evidence type="ECO:0000313" key="10">
    <source>
        <dbReference type="Proteomes" id="UP000886700"/>
    </source>
</evidence>
<dbReference type="RefSeq" id="XP_005075962.2">
    <property type="nucleotide sequence ID" value="XM_005075905.4"/>
</dbReference>